<sequence>ELQIQENKYKNQVKEIVGNSKMALDDLQEKYDAAIAKNAELISEQKKQEQELNEEAQKLKSQLEPPTIQSTDDTNARKLAEYDQIIKETKDKDAKIEAYELKIFTFHKQSSAKSHKINALEREKAQLQIEHDSRGRQIEQFKNKQIELRQKIEGEEKKNETLRQT</sequence>
<dbReference type="Proteomes" id="UP000789396">
    <property type="component" value="Unassembled WGS sequence"/>
</dbReference>
<organism evidence="3 4">
    <name type="scientific">Racocetra fulgida</name>
    <dbReference type="NCBI Taxonomy" id="60492"/>
    <lineage>
        <taxon>Eukaryota</taxon>
        <taxon>Fungi</taxon>
        <taxon>Fungi incertae sedis</taxon>
        <taxon>Mucoromycota</taxon>
        <taxon>Glomeromycotina</taxon>
        <taxon>Glomeromycetes</taxon>
        <taxon>Diversisporales</taxon>
        <taxon>Gigasporaceae</taxon>
        <taxon>Racocetra</taxon>
    </lineage>
</organism>
<dbReference type="AlphaFoldDB" id="A0A9N9K6Q0"/>
<evidence type="ECO:0000313" key="4">
    <source>
        <dbReference type="Proteomes" id="UP000789396"/>
    </source>
</evidence>
<comment type="caution">
    <text evidence="3">The sequence shown here is derived from an EMBL/GenBank/DDBJ whole genome shotgun (WGS) entry which is preliminary data.</text>
</comment>
<evidence type="ECO:0000313" key="3">
    <source>
        <dbReference type="EMBL" id="CAG8812706.1"/>
    </source>
</evidence>
<evidence type="ECO:0000256" key="2">
    <source>
        <dbReference type="SAM" id="MobiDB-lite"/>
    </source>
</evidence>
<keyword evidence="1" id="KW-0175">Coiled coil</keyword>
<reference evidence="3" key="1">
    <citation type="submission" date="2021-06" db="EMBL/GenBank/DDBJ databases">
        <authorList>
            <person name="Kallberg Y."/>
            <person name="Tangrot J."/>
            <person name="Rosling A."/>
        </authorList>
    </citation>
    <scope>NUCLEOTIDE SEQUENCE</scope>
    <source>
        <strain evidence="3">IN212</strain>
    </source>
</reference>
<evidence type="ECO:0000256" key="1">
    <source>
        <dbReference type="SAM" id="Coils"/>
    </source>
</evidence>
<name>A0A9N9K6Q0_9GLOM</name>
<feature type="non-terminal residue" evidence="3">
    <location>
        <position position="165"/>
    </location>
</feature>
<keyword evidence="4" id="KW-1185">Reference proteome</keyword>
<accession>A0A9N9K6Q0</accession>
<gene>
    <name evidence="3" type="ORF">RFULGI_LOCUS18935</name>
</gene>
<feature type="region of interest" description="Disordered" evidence="2">
    <location>
        <begin position="46"/>
        <end position="74"/>
    </location>
</feature>
<feature type="non-terminal residue" evidence="3">
    <location>
        <position position="1"/>
    </location>
</feature>
<feature type="compositionally biased region" description="Basic and acidic residues" evidence="2">
    <location>
        <begin position="46"/>
        <end position="58"/>
    </location>
</feature>
<feature type="coiled-coil region" evidence="1">
    <location>
        <begin position="110"/>
        <end position="165"/>
    </location>
</feature>
<dbReference type="EMBL" id="CAJVPZ010087370">
    <property type="protein sequence ID" value="CAG8812706.1"/>
    <property type="molecule type" value="Genomic_DNA"/>
</dbReference>
<proteinExistence type="predicted"/>
<protein>
    <submittedName>
        <fullName evidence="3">15372_t:CDS:1</fullName>
    </submittedName>
</protein>